<evidence type="ECO:0000256" key="8">
    <source>
        <dbReference type="ARBA" id="ARBA00022827"/>
    </source>
</evidence>
<evidence type="ECO:0000259" key="14">
    <source>
        <dbReference type="Pfam" id="PF00732"/>
    </source>
</evidence>
<dbReference type="Proteomes" id="UP000799640">
    <property type="component" value="Unassembled WGS sequence"/>
</dbReference>
<dbReference type="PANTHER" id="PTHR46056:SF12">
    <property type="entry name" value="LONG-CHAIN-ALCOHOL OXIDASE"/>
    <property type="match status" value="1"/>
</dbReference>
<keyword evidence="6" id="KW-0285">Flavoprotein</keyword>
<evidence type="ECO:0000256" key="13">
    <source>
        <dbReference type="PIRSR" id="PIRSR028937-1"/>
    </source>
</evidence>
<dbReference type="OrthoDB" id="269227at2759"/>
<dbReference type="Pfam" id="PF00732">
    <property type="entry name" value="GMC_oxred_N"/>
    <property type="match status" value="1"/>
</dbReference>
<evidence type="ECO:0000256" key="11">
    <source>
        <dbReference type="ARBA" id="ARBA00023136"/>
    </source>
</evidence>
<dbReference type="EMBL" id="ML996707">
    <property type="protein sequence ID" value="KAF2396408.1"/>
    <property type="molecule type" value="Genomic_DNA"/>
</dbReference>
<dbReference type="SUPFAM" id="SSF51905">
    <property type="entry name" value="FAD/NAD(P)-binding domain"/>
    <property type="match status" value="1"/>
</dbReference>
<dbReference type="InterPro" id="IPR000172">
    <property type="entry name" value="GMC_OxRdtase_N"/>
</dbReference>
<keyword evidence="10 12" id="KW-0560">Oxidoreductase</keyword>
<gene>
    <name evidence="16" type="ORF">EJ06DRAFT_483555</name>
</gene>
<accession>A0A6G1HK16</accession>
<comment type="similarity">
    <text evidence="4 12">Belongs to the GMC oxidoreductase family.</text>
</comment>
<feature type="active site" description="Proton acceptor" evidence="13">
    <location>
        <position position="667"/>
    </location>
</feature>
<keyword evidence="11" id="KW-0472">Membrane</keyword>
<evidence type="ECO:0000256" key="4">
    <source>
        <dbReference type="ARBA" id="ARBA00010790"/>
    </source>
</evidence>
<evidence type="ECO:0000256" key="6">
    <source>
        <dbReference type="ARBA" id="ARBA00022630"/>
    </source>
</evidence>
<name>A0A6G1HK16_9PEZI</name>
<dbReference type="Pfam" id="PF13450">
    <property type="entry name" value="NAD_binding_8"/>
    <property type="match status" value="1"/>
</dbReference>
<dbReference type="EC" id="1.1.3.20" evidence="5 12"/>
<evidence type="ECO:0000313" key="16">
    <source>
        <dbReference type="EMBL" id="KAF2396408.1"/>
    </source>
</evidence>
<dbReference type="GO" id="GO:0050660">
    <property type="term" value="F:flavin adenine dinucleotide binding"/>
    <property type="evidence" value="ECO:0007669"/>
    <property type="project" value="InterPro"/>
</dbReference>
<evidence type="ECO:0000256" key="10">
    <source>
        <dbReference type="ARBA" id="ARBA00023002"/>
    </source>
</evidence>
<feature type="domain" description="Glucose-methanol-choline oxidoreductase N-terminal" evidence="14">
    <location>
        <begin position="261"/>
        <end position="487"/>
    </location>
</feature>
<keyword evidence="8" id="KW-0274">FAD</keyword>
<dbReference type="PIRSF" id="PIRSF028937">
    <property type="entry name" value="Lg_Ch_AO"/>
    <property type="match status" value="1"/>
</dbReference>
<evidence type="ECO:0000256" key="5">
    <source>
        <dbReference type="ARBA" id="ARBA00013125"/>
    </source>
</evidence>
<evidence type="ECO:0000256" key="12">
    <source>
        <dbReference type="PIRNR" id="PIRNR028937"/>
    </source>
</evidence>
<comment type="subcellular location">
    <subcellularLocation>
        <location evidence="3">Membrane</location>
    </subcellularLocation>
</comment>
<comment type="catalytic activity">
    <reaction evidence="1 12">
        <text>a long-chain primary fatty alcohol + O2 = a long-chain fatty aldehyde + H2O2</text>
        <dbReference type="Rhea" id="RHEA:22756"/>
        <dbReference type="ChEBI" id="CHEBI:15379"/>
        <dbReference type="ChEBI" id="CHEBI:16240"/>
        <dbReference type="ChEBI" id="CHEBI:17176"/>
        <dbReference type="ChEBI" id="CHEBI:77396"/>
        <dbReference type="EC" id="1.1.3.20"/>
    </reaction>
</comment>
<proteinExistence type="inferred from homology"/>
<evidence type="ECO:0000256" key="9">
    <source>
        <dbReference type="ARBA" id="ARBA00022989"/>
    </source>
</evidence>
<evidence type="ECO:0000256" key="3">
    <source>
        <dbReference type="ARBA" id="ARBA00004370"/>
    </source>
</evidence>
<dbReference type="GO" id="GO:0046577">
    <property type="term" value="F:long-chain-alcohol oxidase activity"/>
    <property type="evidence" value="ECO:0007669"/>
    <property type="project" value="UniProtKB-EC"/>
</dbReference>
<keyword evidence="9" id="KW-1133">Transmembrane helix</keyword>
<dbReference type="Gene3D" id="3.50.50.60">
    <property type="entry name" value="FAD/NAD(P)-binding domain"/>
    <property type="match status" value="2"/>
</dbReference>
<evidence type="ECO:0000256" key="2">
    <source>
        <dbReference type="ARBA" id="ARBA00003842"/>
    </source>
</evidence>
<evidence type="ECO:0000256" key="1">
    <source>
        <dbReference type="ARBA" id="ARBA00000920"/>
    </source>
</evidence>
<comment type="function">
    <text evidence="2">Long-chain fatty alcohol oxidase involved in the omega-oxidation pathway of lipid degradation.</text>
</comment>
<organism evidence="16 17">
    <name type="scientific">Trichodelitschia bisporula</name>
    <dbReference type="NCBI Taxonomy" id="703511"/>
    <lineage>
        <taxon>Eukaryota</taxon>
        <taxon>Fungi</taxon>
        <taxon>Dikarya</taxon>
        <taxon>Ascomycota</taxon>
        <taxon>Pezizomycotina</taxon>
        <taxon>Dothideomycetes</taxon>
        <taxon>Dothideomycetes incertae sedis</taxon>
        <taxon>Phaeotrichales</taxon>
        <taxon>Phaeotrichaceae</taxon>
        <taxon>Trichodelitschia</taxon>
    </lineage>
</organism>
<sequence length="740" mass="78990">MIKSSPLPPVGPLDPLSEDNWRTLLAFADAVIPSIRPASTSGSTSNIKALPQAEYATVLAATEANAAPEGKSIVKQFLEERPSDNPAFKEQLYRWLAHYTPPDQRKQLALGLAALNYRIGALLMTGYTTPFADQPIPIRESIIKSWSTARLPVYRLLFKQLTLLCKQNWIFTSPSIGPVLGFPRTPLHGEPAPGFDHSFVQIPPGEGEEVLEADVVIVGSGCGGAVCAKNLSEAGYKVLVVDKAYHWPAEHFPMTQVEGFSQLFMSGGAILSDDGTSAVVAGQAWGGGGTVNWSASLQTQGFVRQEWADAGLPFFTSAEYQACMDRVCARMGVSASAIEHNKSNAVLLEGARKLGWAAGAVPQNTNGKKHYCGYCSLGCGAGEKQGPVVSWLPDAAGKGAVFVEGYEVDKILFETRGGKKTAVGVTGSWTSRDSNNGVAGADRYTRKLTIRAKRVIASAGSMSTPLLLHRSGLRNPHIGRNLMLHPVTFLGASYPSPIHPWEGPILTAVVSSFENLDGHGHGAKLEAVSMMPSGWLAFQPWAGGAEYKEDVLRMRRSVGQFAIARDEGPGGRVYADPVDGRTRFTYVPSKADRRHLLEGIVGLAKINYVAGATEMWVTVPGVSRFVRGEPKASDIDQGINDPAFQTWLQEVRARGLPDPDTLFMSAHQMGSCRMGASPKQGAVDAKGKSWEAEGLYVADASVFPSASGVNPMVTNMAIADWISGGVGRGLAAGGAGEARL</sequence>
<evidence type="ECO:0000313" key="17">
    <source>
        <dbReference type="Proteomes" id="UP000799640"/>
    </source>
</evidence>
<dbReference type="Pfam" id="PF05199">
    <property type="entry name" value="GMC_oxred_C"/>
    <property type="match status" value="1"/>
</dbReference>
<dbReference type="AlphaFoldDB" id="A0A6G1HK16"/>
<dbReference type="InterPro" id="IPR007867">
    <property type="entry name" value="GMC_OxRtase_C"/>
</dbReference>
<evidence type="ECO:0000256" key="7">
    <source>
        <dbReference type="ARBA" id="ARBA00022692"/>
    </source>
</evidence>
<reference evidence="16" key="1">
    <citation type="journal article" date="2020" name="Stud. Mycol.">
        <title>101 Dothideomycetes genomes: a test case for predicting lifestyles and emergence of pathogens.</title>
        <authorList>
            <person name="Haridas S."/>
            <person name="Albert R."/>
            <person name="Binder M."/>
            <person name="Bloem J."/>
            <person name="Labutti K."/>
            <person name="Salamov A."/>
            <person name="Andreopoulos B."/>
            <person name="Baker S."/>
            <person name="Barry K."/>
            <person name="Bills G."/>
            <person name="Bluhm B."/>
            <person name="Cannon C."/>
            <person name="Castanera R."/>
            <person name="Culley D."/>
            <person name="Daum C."/>
            <person name="Ezra D."/>
            <person name="Gonzalez J."/>
            <person name="Henrissat B."/>
            <person name="Kuo A."/>
            <person name="Liang C."/>
            <person name="Lipzen A."/>
            <person name="Lutzoni F."/>
            <person name="Magnuson J."/>
            <person name="Mondo S."/>
            <person name="Nolan M."/>
            <person name="Ohm R."/>
            <person name="Pangilinan J."/>
            <person name="Park H.-J."/>
            <person name="Ramirez L."/>
            <person name="Alfaro M."/>
            <person name="Sun H."/>
            <person name="Tritt A."/>
            <person name="Yoshinaga Y."/>
            <person name="Zwiers L.-H."/>
            <person name="Turgeon B."/>
            <person name="Goodwin S."/>
            <person name="Spatafora J."/>
            <person name="Crous P."/>
            <person name="Grigoriev I."/>
        </authorList>
    </citation>
    <scope>NUCLEOTIDE SEQUENCE</scope>
    <source>
        <strain evidence="16">CBS 262.69</strain>
    </source>
</reference>
<evidence type="ECO:0000259" key="15">
    <source>
        <dbReference type="Pfam" id="PF05199"/>
    </source>
</evidence>
<protein>
    <recommendedName>
        <fullName evidence="5 12">Long-chain-alcohol oxidase</fullName>
        <ecNumber evidence="5 12">1.1.3.20</ecNumber>
    </recommendedName>
</protein>
<dbReference type="GO" id="GO:0016020">
    <property type="term" value="C:membrane"/>
    <property type="evidence" value="ECO:0007669"/>
    <property type="project" value="UniProtKB-SubCell"/>
</dbReference>
<dbReference type="InterPro" id="IPR036188">
    <property type="entry name" value="FAD/NAD-bd_sf"/>
</dbReference>
<feature type="domain" description="Glucose-methanol-choline oxidoreductase C-terminal" evidence="15">
    <location>
        <begin position="581"/>
        <end position="719"/>
    </location>
</feature>
<dbReference type="InterPro" id="IPR012400">
    <property type="entry name" value="Long_Oxdase"/>
</dbReference>
<dbReference type="PANTHER" id="PTHR46056">
    <property type="entry name" value="LONG-CHAIN-ALCOHOL OXIDASE"/>
    <property type="match status" value="1"/>
</dbReference>
<keyword evidence="7" id="KW-0812">Transmembrane</keyword>
<keyword evidence="17" id="KW-1185">Reference proteome</keyword>